<comment type="caution">
    <text evidence="1">The sequence shown here is derived from an EMBL/GenBank/DDBJ whole genome shotgun (WGS) entry which is preliminary data.</text>
</comment>
<keyword evidence="2" id="KW-1185">Reference proteome</keyword>
<proteinExistence type="predicted"/>
<sequence length="345" mass="39023">MCLPQGSFADTELPEILQPRYPFNYSSLESRPFKPKPLSPLMLEYRQHFWPQPLLLHGKCRSTKARGHGTSDKLTNSYVQSVGRVDHDPISLLRRNPGYFFTFSPGRTGGSVDLLQALQDAHQARKALTRDKAFVIFGSVLLARAAILLEYLQLASPSRYHFPRAMLNLQFELVKKEDVFLLLSKQIAAQFTKEEISDTFCIVKEQISLLLPPATGHPAFSIVVAWPSEAYPHDEANSLDTSHHYLLRELLICWTQMLPLSSCTAFILGSVPREVIPSYLQKLDVKWSSVLEGHVVHVSMEDEQLAKDTIQLLQSIGAKVSSLILEEWRTNFSSGDRATDYRLRA</sequence>
<dbReference type="EMBL" id="JBAHYK010001173">
    <property type="protein sequence ID" value="KAL0569192.1"/>
    <property type="molecule type" value="Genomic_DNA"/>
</dbReference>
<accession>A0ABR3F1W8</accession>
<protein>
    <submittedName>
        <fullName evidence="1">Uncharacterized protein</fullName>
    </submittedName>
</protein>
<gene>
    <name evidence="1" type="ORF">V5O48_012776</name>
</gene>
<organism evidence="1 2">
    <name type="scientific">Marasmius crinis-equi</name>
    <dbReference type="NCBI Taxonomy" id="585013"/>
    <lineage>
        <taxon>Eukaryota</taxon>
        <taxon>Fungi</taxon>
        <taxon>Dikarya</taxon>
        <taxon>Basidiomycota</taxon>
        <taxon>Agaricomycotina</taxon>
        <taxon>Agaricomycetes</taxon>
        <taxon>Agaricomycetidae</taxon>
        <taxon>Agaricales</taxon>
        <taxon>Marasmiineae</taxon>
        <taxon>Marasmiaceae</taxon>
        <taxon>Marasmius</taxon>
    </lineage>
</organism>
<evidence type="ECO:0000313" key="1">
    <source>
        <dbReference type="EMBL" id="KAL0569192.1"/>
    </source>
</evidence>
<dbReference type="Proteomes" id="UP001465976">
    <property type="component" value="Unassembled WGS sequence"/>
</dbReference>
<reference evidence="1 2" key="1">
    <citation type="submission" date="2024-02" db="EMBL/GenBank/DDBJ databases">
        <title>A draft genome for the cacao thread blight pathogen Marasmius crinis-equi.</title>
        <authorList>
            <person name="Cohen S.P."/>
            <person name="Baruah I.K."/>
            <person name="Amoako-Attah I."/>
            <person name="Bukari Y."/>
            <person name="Meinhardt L.W."/>
            <person name="Bailey B.A."/>
        </authorList>
    </citation>
    <scope>NUCLEOTIDE SEQUENCE [LARGE SCALE GENOMIC DNA]</scope>
    <source>
        <strain evidence="1 2">GH-76</strain>
    </source>
</reference>
<evidence type="ECO:0000313" key="2">
    <source>
        <dbReference type="Proteomes" id="UP001465976"/>
    </source>
</evidence>
<name>A0ABR3F1W8_9AGAR</name>